<dbReference type="EMBL" id="JAMXLR010000023">
    <property type="protein sequence ID" value="MCO6043342.1"/>
    <property type="molecule type" value="Genomic_DNA"/>
</dbReference>
<comment type="caution">
    <text evidence="2">The sequence shown here is derived from an EMBL/GenBank/DDBJ whole genome shotgun (WGS) entry which is preliminary data.</text>
</comment>
<evidence type="ECO:0000313" key="3">
    <source>
        <dbReference type="Proteomes" id="UP001155241"/>
    </source>
</evidence>
<organism evidence="2 3">
    <name type="scientific">Aeoliella straminimaris</name>
    <dbReference type="NCBI Taxonomy" id="2954799"/>
    <lineage>
        <taxon>Bacteria</taxon>
        <taxon>Pseudomonadati</taxon>
        <taxon>Planctomycetota</taxon>
        <taxon>Planctomycetia</taxon>
        <taxon>Pirellulales</taxon>
        <taxon>Lacipirellulaceae</taxon>
        <taxon>Aeoliella</taxon>
    </lineage>
</organism>
<name>A0A9X2F848_9BACT</name>
<sequence>MPTIEAHRSENASRKRRRAEFEQERIQRQYEARAQREAYQQAMKAPTLCYGCDQLFRREDMNAVLFGLHLCGACTAEARKGSTPLRVSAGFCARPAKSGRWATRYRTLRSFVQSKTWAAKPLKYTAAPAT</sequence>
<dbReference type="AlphaFoldDB" id="A0A9X2F848"/>
<reference evidence="2" key="1">
    <citation type="submission" date="2022-06" db="EMBL/GenBank/DDBJ databases">
        <title>Aeoliella straminimaris, a novel planctomycete from sediments.</title>
        <authorList>
            <person name="Vitorino I.R."/>
            <person name="Lage O.M."/>
        </authorList>
    </citation>
    <scope>NUCLEOTIDE SEQUENCE</scope>
    <source>
        <strain evidence="2">ICT_H6.2</strain>
    </source>
</reference>
<proteinExistence type="predicted"/>
<gene>
    <name evidence="2" type="ORF">NG895_05430</name>
</gene>
<evidence type="ECO:0000256" key="1">
    <source>
        <dbReference type="SAM" id="MobiDB-lite"/>
    </source>
</evidence>
<evidence type="ECO:0000313" key="2">
    <source>
        <dbReference type="EMBL" id="MCO6043342.1"/>
    </source>
</evidence>
<dbReference type="Proteomes" id="UP001155241">
    <property type="component" value="Unassembled WGS sequence"/>
</dbReference>
<accession>A0A9X2F848</accession>
<dbReference type="RefSeq" id="WP_252851449.1">
    <property type="nucleotide sequence ID" value="NZ_JAMXLR010000023.1"/>
</dbReference>
<keyword evidence="3" id="KW-1185">Reference proteome</keyword>
<protein>
    <submittedName>
        <fullName evidence="2">Uncharacterized protein</fullName>
    </submittedName>
</protein>
<feature type="region of interest" description="Disordered" evidence="1">
    <location>
        <begin position="1"/>
        <end position="22"/>
    </location>
</feature>